<proteinExistence type="predicted"/>
<accession>A0AAD1SIL1</accession>
<gene>
    <name evidence="1" type="ORF">PECUL_23A022495</name>
</gene>
<sequence>MPTLKRLAETRWSAHHDAVNALQKGYTTIKEVLANIKGEVCLQAKGLSSVMDQLETGIMIETWSVILPRFHRTSQSLQDAKLDVHTATGMLKSLKDFVQSLHSRFSEFEQQGKDITCCKEYQLQRGRKIKGNKKWDYGDAEDADANITPSEK</sequence>
<dbReference type="EMBL" id="OW240917">
    <property type="protein sequence ID" value="CAH2300520.1"/>
    <property type="molecule type" value="Genomic_DNA"/>
</dbReference>
<protein>
    <submittedName>
        <fullName evidence="1">Uncharacterized protein</fullName>
    </submittedName>
</protein>
<dbReference type="AlphaFoldDB" id="A0AAD1SIL1"/>
<evidence type="ECO:0000313" key="1">
    <source>
        <dbReference type="EMBL" id="CAH2300520.1"/>
    </source>
</evidence>
<evidence type="ECO:0000313" key="2">
    <source>
        <dbReference type="Proteomes" id="UP001295444"/>
    </source>
</evidence>
<dbReference type="Proteomes" id="UP001295444">
    <property type="component" value="Chromosome 06"/>
</dbReference>
<name>A0AAD1SIL1_PELCU</name>
<organism evidence="1 2">
    <name type="scientific">Pelobates cultripes</name>
    <name type="common">Western spadefoot toad</name>
    <dbReference type="NCBI Taxonomy" id="61616"/>
    <lineage>
        <taxon>Eukaryota</taxon>
        <taxon>Metazoa</taxon>
        <taxon>Chordata</taxon>
        <taxon>Craniata</taxon>
        <taxon>Vertebrata</taxon>
        <taxon>Euteleostomi</taxon>
        <taxon>Amphibia</taxon>
        <taxon>Batrachia</taxon>
        <taxon>Anura</taxon>
        <taxon>Pelobatoidea</taxon>
        <taxon>Pelobatidae</taxon>
        <taxon>Pelobates</taxon>
    </lineage>
</organism>
<reference evidence="1" key="1">
    <citation type="submission" date="2022-03" db="EMBL/GenBank/DDBJ databases">
        <authorList>
            <person name="Alioto T."/>
            <person name="Alioto T."/>
            <person name="Gomez Garrido J."/>
        </authorList>
    </citation>
    <scope>NUCLEOTIDE SEQUENCE</scope>
</reference>
<keyword evidence="2" id="KW-1185">Reference proteome</keyword>